<dbReference type="Proteomes" id="UP000515140">
    <property type="component" value="Unplaced"/>
</dbReference>
<protein>
    <submittedName>
        <fullName evidence="3">Myristoylated alanine-rich C-kinase substrate-like</fullName>
    </submittedName>
</protein>
<feature type="region of interest" description="Disordered" evidence="1">
    <location>
        <begin position="216"/>
        <end position="270"/>
    </location>
</feature>
<feature type="region of interest" description="Disordered" evidence="1">
    <location>
        <begin position="1"/>
        <end position="202"/>
    </location>
</feature>
<evidence type="ECO:0000313" key="3">
    <source>
        <dbReference type="RefSeq" id="XP_020837684.1"/>
    </source>
</evidence>
<feature type="compositionally biased region" description="Low complexity" evidence="1">
    <location>
        <begin position="91"/>
        <end position="104"/>
    </location>
</feature>
<organism evidence="2 3">
    <name type="scientific">Phascolarctos cinereus</name>
    <name type="common">Koala</name>
    <dbReference type="NCBI Taxonomy" id="38626"/>
    <lineage>
        <taxon>Eukaryota</taxon>
        <taxon>Metazoa</taxon>
        <taxon>Chordata</taxon>
        <taxon>Craniata</taxon>
        <taxon>Vertebrata</taxon>
        <taxon>Euteleostomi</taxon>
        <taxon>Mammalia</taxon>
        <taxon>Metatheria</taxon>
        <taxon>Diprotodontia</taxon>
        <taxon>Phascolarctidae</taxon>
        <taxon>Phascolarctos</taxon>
    </lineage>
</organism>
<reference evidence="3" key="1">
    <citation type="submission" date="2025-08" db="UniProtKB">
        <authorList>
            <consortium name="RefSeq"/>
        </authorList>
    </citation>
    <scope>IDENTIFICATION</scope>
    <source>
        <tissue evidence="3">Spleen</tissue>
    </source>
</reference>
<evidence type="ECO:0000313" key="2">
    <source>
        <dbReference type="Proteomes" id="UP000515140"/>
    </source>
</evidence>
<feature type="compositionally biased region" description="Basic and acidic residues" evidence="1">
    <location>
        <begin position="17"/>
        <end position="35"/>
    </location>
</feature>
<dbReference type="RefSeq" id="XP_020837684.1">
    <property type="nucleotide sequence ID" value="XM_020982025.1"/>
</dbReference>
<feature type="compositionally biased region" description="Low complexity" evidence="1">
    <location>
        <begin position="130"/>
        <end position="139"/>
    </location>
</feature>
<feature type="compositionally biased region" description="Basic residues" evidence="1">
    <location>
        <begin position="77"/>
        <end position="86"/>
    </location>
</feature>
<name>A0A6P5JYL1_PHACI</name>
<dbReference type="KEGG" id="pcw:110205437"/>
<feature type="compositionally biased region" description="Acidic residues" evidence="1">
    <location>
        <begin position="149"/>
        <end position="160"/>
    </location>
</feature>
<evidence type="ECO:0000256" key="1">
    <source>
        <dbReference type="SAM" id="MobiDB-lite"/>
    </source>
</evidence>
<feature type="compositionally biased region" description="Low complexity" evidence="1">
    <location>
        <begin position="1"/>
        <end position="10"/>
    </location>
</feature>
<dbReference type="AlphaFoldDB" id="A0A6P5JYL1"/>
<dbReference type="GeneID" id="110205437"/>
<feature type="compositionally biased region" description="Basic and acidic residues" evidence="1">
    <location>
        <begin position="161"/>
        <end position="181"/>
    </location>
</feature>
<dbReference type="InParanoid" id="A0A6P5JYL1"/>
<keyword evidence="2" id="KW-1185">Reference proteome</keyword>
<gene>
    <name evidence="3" type="primary">LOC110205437</name>
</gene>
<feature type="compositionally biased region" description="Low complexity" evidence="1">
    <location>
        <begin position="61"/>
        <end position="76"/>
    </location>
</feature>
<proteinExistence type="predicted"/>
<accession>A0A6P5JYL1</accession>
<sequence length="307" mass="32377">MVPGGAEASPAGGGGRARTERSGVGREPGSGDKRPAASGIGGALALPGKLHHPLSVHKAEAPAGRSASASASASRTGGRRSPRRRPPPPSSSSSFSSSPDAARGILEPAGLAPPLGKPVWGRRRRRQADLRAAPAPAAATEAVCNRQQEEEEVEEEEEEDQDRRREEPGEGAGREAKEHARASPTRGRRASAERRGGEVGTLCCYPNPIPVGLLPPLRRAQETSASFAGGPGKTVRKEETQSNLSPRASPKRGDEKRDFPPPYSTPLCPQLVLPLGRNPRRHWAGGFRARIVDEKPPSLPATLVELV</sequence>